<feature type="transmembrane region" description="Helical" evidence="1">
    <location>
        <begin position="215"/>
        <end position="236"/>
    </location>
</feature>
<dbReference type="AlphaFoldDB" id="A0A4R0SV83"/>
<evidence type="ECO:0000313" key="3">
    <source>
        <dbReference type="Proteomes" id="UP000292241"/>
    </source>
</evidence>
<dbReference type="EMBL" id="SHPR01000018">
    <property type="protein sequence ID" value="TCD84173.1"/>
    <property type="molecule type" value="Genomic_DNA"/>
</dbReference>
<evidence type="ECO:0000256" key="1">
    <source>
        <dbReference type="SAM" id="Phobius"/>
    </source>
</evidence>
<accession>A0A4R0SV83</accession>
<sequence>MRILLWAEFQKLRRSNIIMFTIFSTILIAVIVLISGVTTVSEEQLTTAMPGWYMTITQVWATMFVLPAVIALLGSYMICREEQDDTLKSLRLIPVNETKLTTAKMIVALVFSMLVYLLLFMITFVTEAILHFSDLSMAMFSEFLKMYLLEGIGVFFAVSPIIAIVPYLKKSYWLALLLAEIYSFAGLFMSMSNTLKTFYPITAIFGISGYYETTIQDYICSLGILIFCGCISAILLKNLNHRQRKKANE</sequence>
<comment type="caution">
    <text evidence="2">The sequence shown here is derived from an EMBL/GenBank/DDBJ whole genome shotgun (WGS) entry which is preliminary data.</text>
</comment>
<evidence type="ECO:0000313" key="2">
    <source>
        <dbReference type="EMBL" id="TCD84173.1"/>
    </source>
</evidence>
<organism evidence="2 3">
    <name type="scientific">Bifidobacterium longum subsp. longum</name>
    <dbReference type="NCBI Taxonomy" id="1679"/>
    <lineage>
        <taxon>Bacteria</taxon>
        <taxon>Bacillati</taxon>
        <taxon>Actinomycetota</taxon>
        <taxon>Actinomycetes</taxon>
        <taxon>Bifidobacteriales</taxon>
        <taxon>Bifidobacteriaceae</taxon>
        <taxon>Bifidobacterium</taxon>
    </lineage>
</organism>
<dbReference type="RefSeq" id="WP_042741668.1">
    <property type="nucleotide sequence ID" value="NZ_SHPR01000018.1"/>
</dbReference>
<keyword evidence="1" id="KW-0812">Transmembrane</keyword>
<name>A0A4R0SV83_BIFLL</name>
<feature type="transmembrane region" description="Helical" evidence="1">
    <location>
        <begin position="146"/>
        <end position="165"/>
    </location>
</feature>
<gene>
    <name evidence="2" type="ORF">MCC10008_0777</name>
</gene>
<proteinExistence type="predicted"/>
<keyword evidence="1" id="KW-1133">Transmembrane helix</keyword>
<protein>
    <submittedName>
        <fullName evidence="2">ABC transporter permease</fullName>
    </submittedName>
</protein>
<feature type="transmembrane region" description="Helical" evidence="1">
    <location>
        <begin position="100"/>
        <end position="126"/>
    </location>
</feature>
<reference evidence="2 3" key="1">
    <citation type="journal article" date="2018" name="Sci. Rep.">
        <title>Genomic diversity and distribution of Bifidobacterium longum subsp. longum across the human lifespan.</title>
        <authorList>
            <person name="Odamaki T."/>
            <person name="Bottacini F."/>
            <person name="Kato K."/>
            <person name="Mitsuyama E."/>
            <person name="Yoshida K."/>
            <person name="Horigome A."/>
            <person name="Xiao J.Z."/>
            <person name="van Sinderen D."/>
        </authorList>
    </citation>
    <scope>NUCLEOTIDE SEQUENCE [LARGE SCALE GENOMIC DNA]</scope>
    <source>
        <strain evidence="2 3">MCC10008</strain>
    </source>
</reference>
<dbReference type="Pfam" id="PF12730">
    <property type="entry name" value="ABC2_membrane_4"/>
    <property type="match status" value="1"/>
</dbReference>
<feature type="transmembrane region" description="Helical" evidence="1">
    <location>
        <begin position="20"/>
        <end position="40"/>
    </location>
</feature>
<dbReference type="Proteomes" id="UP000292241">
    <property type="component" value="Unassembled WGS sequence"/>
</dbReference>
<feature type="transmembrane region" description="Helical" evidence="1">
    <location>
        <begin position="172"/>
        <end position="195"/>
    </location>
</feature>
<keyword evidence="1" id="KW-0472">Membrane</keyword>
<feature type="transmembrane region" description="Helical" evidence="1">
    <location>
        <begin position="60"/>
        <end position="79"/>
    </location>
</feature>